<protein>
    <recommendedName>
        <fullName evidence="1">Abortive phage infection protein C-terminal domain-containing protein</fullName>
    </recommendedName>
</protein>
<sequence length="574" mass="64277">MNPVVKAQLKAFERANPHTGLPDPDLFEVFAIFSVANGILTDNIDPFSAHLKGTEFGIDGIAIMVQGELCRTADDVAGALASGKNHSVEFNIFQAKSSDKIDYGDLSKFFDGVSTFFDGNFVDVTEQINELIDAKNTIYASALKKNPVLRLFYITTGSAELSKHVIQLIDTNKTRFGEKNIFEAIEIEIIGARELQAGYRSATNSISAKLDISKPITLPDHPSVEQAFLGYVSAEDLVGLATIASSEHGERRINRAVFFDNIRDFNPKSSINISIIEELMNDHRAAESFIFKNNGVTVVARDINRKGDSFEIDDYQIVNGCQTSNILFLAGNKAKGVQVPIRLIGSIDPDFVSSIIVGTNKQNEVKEDQFWALTPFMKNLEEYSREQDEEIRLFIERRENQYRNELIERTRICKPSDLVKAVAAMFLSQPHRAARDYRGIRKEFSSQIFQETHFVPLYHAAAFASYRADFALRNRRINGSWGIYKYYALAAAGQRLGGEHDVFSLKKSKQEAIATAIIELFRDEASLVKHYKEVVSILEKIAGLTHAASRERLRDFLRTESVASQFSQALKKGA</sequence>
<organism evidence="2 3">
    <name type="scientific">Kumtagia ephedrae</name>
    <dbReference type="NCBI Taxonomy" id="2116701"/>
    <lineage>
        <taxon>Bacteria</taxon>
        <taxon>Pseudomonadati</taxon>
        <taxon>Pseudomonadota</taxon>
        <taxon>Alphaproteobacteria</taxon>
        <taxon>Hyphomicrobiales</taxon>
        <taxon>Phyllobacteriaceae</taxon>
        <taxon>Kumtagia</taxon>
    </lineage>
</organism>
<dbReference type="AlphaFoldDB" id="A0A2P7SQZ5"/>
<keyword evidence="3" id="KW-1185">Reference proteome</keyword>
<name>A0A2P7SQZ5_9HYPH</name>
<reference evidence="2 3" key="1">
    <citation type="submission" date="2018-03" db="EMBL/GenBank/DDBJ databases">
        <title>The draft genome of Mesorhizobium sp. 6GN-30.</title>
        <authorList>
            <person name="Liu L."/>
            <person name="Li L."/>
            <person name="Wang T."/>
            <person name="Zhang X."/>
            <person name="Liang L."/>
        </authorList>
    </citation>
    <scope>NUCLEOTIDE SEQUENCE [LARGE SCALE GENOMIC DNA]</scope>
    <source>
        <strain evidence="2 3">6GN30</strain>
    </source>
</reference>
<feature type="domain" description="Abortive phage infection protein C-terminal" evidence="1">
    <location>
        <begin position="258"/>
        <end position="528"/>
    </location>
</feature>
<evidence type="ECO:0000259" key="1">
    <source>
        <dbReference type="Pfam" id="PF10592"/>
    </source>
</evidence>
<comment type="caution">
    <text evidence="2">The sequence shown here is derived from an EMBL/GenBank/DDBJ whole genome shotgun (WGS) entry which is preliminary data.</text>
</comment>
<proteinExistence type="predicted"/>
<accession>A0A2P7SQZ5</accession>
<dbReference type="Pfam" id="PF10592">
    <property type="entry name" value="AIPR"/>
    <property type="match status" value="1"/>
</dbReference>
<dbReference type="RefSeq" id="WP_106770955.1">
    <property type="nucleotide sequence ID" value="NZ_PXYK01000003.1"/>
</dbReference>
<dbReference type="InterPro" id="IPR018891">
    <property type="entry name" value="AIPR_C"/>
</dbReference>
<dbReference type="EMBL" id="PXYK01000003">
    <property type="protein sequence ID" value="PSJ64910.1"/>
    <property type="molecule type" value="Genomic_DNA"/>
</dbReference>
<dbReference type="OrthoDB" id="9806213at2"/>
<dbReference type="Proteomes" id="UP000241229">
    <property type="component" value="Unassembled WGS sequence"/>
</dbReference>
<gene>
    <name evidence="2" type="ORF">C7I84_04595</name>
</gene>
<evidence type="ECO:0000313" key="3">
    <source>
        <dbReference type="Proteomes" id="UP000241229"/>
    </source>
</evidence>
<evidence type="ECO:0000313" key="2">
    <source>
        <dbReference type="EMBL" id="PSJ64910.1"/>
    </source>
</evidence>